<evidence type="ECO:0000313" key="16">
    <source>
        <dbReference type="WBParaSite" id="TREG1_121990.1"/>
    </source>
</evidence>
<sequence length="364" mass="40926">MANVSGFGVARSLIHAFDPHGKRYRPSVSPTPGFSASADAERLHRAMKGPGTDEATIINILARRTNYERQEICQSFMSMYKKDLKDELKSETSGDFRKVLCQLVVDTPYMLAKSLYYAMKGLGTNDRVLIEILTTLWNDEIRAVAEAYKKVLKDKGSEATDRSLVTDMKKETCGDYEYALLSLVQAERDDVQVLQLKSIPEKGVQSITNRDLAEADAKELYACGAGRMGTNERRITRIICNRTPYQLYLTSEVYSSMYGKTLLEHIEAETSGDYRKLLTSILRYATDRPALIAEWLYDAMAGLGTKDYALMRLLITRSEIDLQDIMDAYQVIYGKSLLDAVKDDTSGDYRRTLSALLGETVGQQ</sequence>
<dbReference type="Pfam" id="PF00191">
    <property type="entry name" value="Annexin"/>
    <property type="match status" value="4"/>
</dbReference>
<evidence type="ECO:0000256" key="14">
    <source>
        <dbReference type="RuleBase" id="RU003540"/>
    </source>
</evidence>
<evidence type="ECO:0000256" key="13">
    <source>
        <dbReference type="ARBA" id="ARBA00077076"/>
    </source>
</evidence>
<evidence type="ECO:0000256" key="9">
    <source>
        <dbReference type="ARBA" id="ARBA00023216"/>
    </source>
</evidence>
<evidence type="ECO:0000256" key="11">
    <source>
        <dbReference type="ARBA" id="ARBA00059330"/>
    </source>
</evidence>
<accession>A0AA85J3Y1</accession>
<keyword evidence="5" id="KW-0964">Secreted</keyword>
<keyword evidence="9 14" id="KW-0041">Annexin</keyword>
<protein>
    <recommendedName>
        <fullName evidence="13 14">Annexin</fullName>
    </recommendedName>
</protein>
<dbReference type="GO" id="GO:0043657">
    <property type="term" value="C:host cell"/>
    <property type="evidence" value="ECO:0007669"/>
    <property type="project" value="UniProtKB-SubCell"/>
</dbReference>
<dbReference type="SMART" id="SM00335">
    <property type="entry name" value="ANX"/>
    <property type="match status" value="4"/>
</dbReference>
<evidence type="ECO:0000256" key="12">
    <source>
        <dbReference type="ARBA" id="ARBA00060393"/>
    </source>
</evidence>
<evidence type="ECO:0000256" key="7">
    <source>
        <dbReference type="ARBA" id="ARBA00022737"/>
    </source>
</evidence>
<dbReference type="PROSITE" id="PS51897">
    <property type="entry name" value="ANNEXIN_2"/>
    <property type="match status" value="4"/>
</dbReference>
<evidence type="ECO:0000256" key="10">
    <source>
        <dbReference type="ARBA" id="ARBA00023302"/>
    </source>
</evidence>
<evidence type="ECO:0000256" key="1">
    <source>
        <dbReference type="ARBA" id="ARBA00004340"/>
    </source>
</evidence>
<evidence type="ECO:0000256" key="8">
    <source>
        <dbReference type="ARBA" id="ARBA00022837"/>
    </source>
</evidence>
<keyword evidence="8 14" id="KW-0106">Calcium</keyword>
<dbReference type="GO" id="GO:0005737">
    <property type="term" value="C:cytoplasm"/>
    <property type="evidence" value="ECO:0007669"/>
    <property type="project" value="TreeGrafter"/>
</dbReference>
<dbReference type="SUPFAM" id="SSF47874">
    <property type="entry name" value="Annexin"/>
    <property type="match status" value="1"/>
</dbReference>
<organism evidence="15 16">
    <name type="scientific">Trichobilharzia regenti</name>
    <name type="common">Nasal bird schistosome</name>
    <dbReference type="NCBI Taxonomy" id="157069"/>
    <lineage>
        <taxon>Eukaryota</taxon>
        <taxon>Metazoa</taxon>
        <taxon>Spiralia</taxon>
        <taxon>Lophotrochozoa</taxon>
        <taxon>Platyhelminthes</taxon>
        <taxon>Trematoda</taxon>
        <taxon>Digenea</taxon>
        <taxon>Strigeidida</taxon>
        <taxon>Schistosomatoidea</taxon>
        <taxon>Schistosomatidae</taxon>
        <taxon>Trichobilharzia</taxon>
    </lineage>
</organism>
<reference evidence="16" key="2">
    <citation type="submission" date="2023-11" db="UniProtKB">
        <authorList>
            <consortium name="WormBaseParasite"/>
        </authorList>
    </citation>
    <scope>IDENTIFICATION</scope>
</reference>
<name>A0AA85J3Y1_TRIRE</name>
<dbReference type="FunFam" id="1.10.220.10:FF:000001">
    <property type="entry name" value="Annexin"/>
    <property type="match status" value="1"/>
</dbReference>
<dbReference type="Gene3D" id="1.10.220.10">
    <property type="entry name" value="Annexin"/>
    <property type="match status" value="4"/>
</dbReference>
<evidence type="ECO:0000313" key="15">
    <source>
        <dbReference type="Proteomes" id="UP000050795"/>
    </source>
</evidence>
<evidence type="ECO:0000256" key="4">
    <source>
        <dbReference type="ARBA" id="ARBA00011738"/>
    </source>
</evidence>
<evidence type="ECO:0000256" key="5">
    <source>
        <dbReference type="ARBA" id="ARBA00022525"/>
    </source>
</evidence>
<dbReference type="GO" id="GO:0005634">
    <property type="term" value="C:nucleus"/>
    <property type="evidence" value="ECO:0007669"/>
    <property type="project" value="TreeGrafter"/>
</dbReference>
<comment type="similarity">
    <text evidence="3 14">Belongs to the annexin family.</text>
</comment>
<dbReference type="InterPro" id="IPR018502">
    <property type="entry name" value="Annexin_repeat"/>
</dbReference>
<reference evidence="15" key="1">
    <citation type="submission" date="2022-06" db="EMBL/GenBank/DDBJ databases">
        <authorList>
            <person name="Berger JAMES D."/>
            <person name="Berger JAMES D."/>
        </authorList>
    </citation>
    <scope>NUCLEOTIDE SEQUENCE [LARGE SCALE GENOMIC DNA]</scope>
</reference>
<dbReference type="GO" id="GO:0001786">
    <property type="term" value="F:phosphatidylserine binding"/>
    <property type="evidence" value="ECO:0007669"/>
    <property type="project" value="TreeGrafter"/>
</dbReference>
<keyword evidence="10 14" id="KW-0111">Calcium/phospholipid-binding</keyword>
<dbReference type="AlphaFoldDB" id="A0AA85J3Y1"/>
<dbReference type="GO" id="GO:0005576">
    <property type="term" value="C:extracellular region"/>
    <property type="evidence" value="ECO:0007669"/>
    <property type="project" value="UniProtKB-SubCell"/>
</dbReference>
<comment type="function">
    <text evidence="11">Involved in reproduction of the worm. Involved in host-parasite interaction. Delivered into the host cell by means of parasite exosomes. Binds to acidic phospholipid membranes in a calcium-dependent manner in vitro. Causes aggregation of liposomes in the presence of calcium, but not in its absence. Likely to promote membrane fusion. May provide structural integrity within the tegument.</text>
</comment>
<dbReference type="InterPro" id="IPR037104">
    <property type="entry name" value="Annexin_sf"/>
</dbReference>
<comment type="domain">
    <text evidence="14">A pair of annexin repeats may form one binding site for calcium and phospholipid.</text>
</comment>
<proteinExistence type="inferred from homology"/>
<dbReference type="PANTHER" id="PTHR10502">
    <property type="entry name" value="ANNEXIN"/>
    <property type="match status" value="1"/>
</dbReference>
<dbReference type="GO" id="GO:0005509">
    <property type="term" value="F:calcium ion binding"/>
    <property type="evidence" value="ECO:0007669"/>
    <property type="project" value="InterPro"/>
</dbReference>
<dbReference type="FunFam" id="1.10.220.10:FF:000002">
    <property type="entry name" value="Annexin"/>
    <property type="match status" value="1"/>
</dbReference>
<dbReference type="PRINTS" id="PR00196">
    <property type="entry name" value="ANNEXIN"/>
</dbReference>
<dbReference type="GO" id="GO:0005544">
    <property type="term" value="F:calcium-dependent phospholipid binding"/>
    <property type="evidence" value="ECO:0007669"/>
    <property type="project" value="UniProtKB-KW"/>
</dbReference>
<dbReference type="FunFam" id="1.10.220.10:FF:000005">
    <property type="entry name" value="Annexin"/>
    <property type="match status" value="1"/>
</dbReference>
<evidence type="ECO:0000256" key="3">
    <source>
        <dbReference type="ARBA" id="ARBA00007831"/>
    </source>
</evidence>
<dbReference type="InterPro" id="IPR018252">
    <property type="entry name" value="Annexin_repeat_CS"/>
</dbReference>
<dbReference type="InterPro" id="IPR001464">
    <property type="entry name" value="Annexin"/>
</dbReference>
<evidence type="ECO:0000256" key="6">
    <source>
        <dbReference type="ARBA" id="ARBA00022723"/>
    </source>
</evidence>
<dbReference type="Proteomes" id="UP000050795">
    <property type="component" value="Unassembled WGS sequence"/>
</dbReference>
<comment type="subcellular location">
    <subcellularLocation>
        <location evidence="1">Host cell</location>
    </subcellularLocation>
    <subcellularLocation>
        <location evidence="2">Secreted</location>
        <location evidence="2">Extracellular exosome</location>
    </subcellularLocation>
    <subcellularLocation>
        <location evidence="12">Tegument</location>
    </subcellularLocation>
</comment>
<keyword evidence="15" id="KW-1185">Reference proteome</keyword>
<dbReference type="GO" id="GO:0012506">
    <property type="term" value="C:vesicle membrane"/>
    <property type="evidence" value="ECO:0007669"/>
    <property type="project" value="TreeGrafter"/>
</dbReference>
<comment type="subunit">
    <text evidence="4">Homodimer.</text>
</comment>
<dbReference type="PANTHER" id="PTHR10502:SF102">
    <property type="entry name" value="ANNEXIN B11"/>
    <property type="match status" value="1"/>
</dbReference>
<keyword evidence="6" id="KW-0479">Metal-binding</keyword>
<dbReference type="PROSITE" id="PS00223">
    <property type="entry name" value="ANNEXIN_1"/>
    <property type="match status" value="2"/>
</dbReference>
<dbReference type="WBParaSite" id="TREG1_121990.1">
    <property type="protein sequence ID" value="TREG1_121990.1"/>
    <property type="gene ID" value="TREG1_121990"/>
</dbReference>
<evidence type="ECO:0000256" key="2">
    <source>
        <dbReference type="ARBA" id="ARBA00004550"/>
    </source>
</evidence>
<keyword evidence="7 14" id="KW-0677">Repeat</keyword>
<dbReference type="GO" id="GO:0005886">
    <property type="term" value="C:plasma membrane"/>
    <property type="evidence" value="ECO:0007669"/>
    <property type="project" value="TreeGrafter"/>
</dbReference>